<comment type="caution">
    <text evidence="2">The sequence shown here is derived from an EMBL/GenBank/DDBJ whole genome shotgun (WGS) entry which is preliminary data.</text>
</comment>
<evidence type="ECO:0000313" key="2">
    <source>
        <dbReference type="EMBL" id="MEK0085852.1"/>
    </source>
</evidence>
<dbReference type="Proteomes" id="UP001375743">
    <property type="component" value="Unassembled WGS sequence"/>
</dbReference>
<evidence type="ECO:0008006" key="4">
    <source>
        <dbReference type="Google" id="ProtNLM"/>
    </source>
</evidence>
<accession>A0ABU8XXA9</accession>
<keyword evidence="1" id="KW-0175">Coiled coil</keyword>
<reference evidence="2 3" key="1">
    <citation type="submission" date="2024-01" db="EMBL/GenBank/DDBJ databases">
        <title>Multi-omics insights into the function and evolution of sodium benzoate biodegradation pathways in Benzoatithermus flavus gen. nov., sp. nov. from hot spring.</title>
        <authorList>
            <person name="Hu C.-J."/>
            <person name="Li W.-J."/>
        </authorList>
    </citation>
    <scope>NUCLEOTIDE SEQUENCE [LARGE SCALE GENOMIC DNA]</scope>
    <source>
        <strain evidence="2 3">SYSU G07066</strain>
    </source>
</reference>
<protein>
    <recommendedName>
        <fullName evidence="4">SlyX protein</fullName>
    </recommendedName>
</protein>
<name>A0ABU8XXA9_9PROT</name>
<keyword evidence="3" id="KW-1185">Reference proteome</keyword>
<feature type="coiled-coil region" evidence="1">
    <location>
        <begin position="13"/>
        <end position="40"/>
    </location>
</feature>
<dbReference type="RefSeq" id="WP_418161701.1">
    <property type="nucleotide sequence ID" value="NZ_JBBLZC010000036.1"/>
</dbReference>
<proteinExistence type="predicted"/>
<sequence length="75" mass="8567">MGGNGDGRAAMTLERIEAALERIDERTRDTERKLDTLTDRVLMLGRDTDLLKKQQAGLYKLVEARFELSTPGFRR</sequence>
<organism evidence="2 3">
    <name type="scientific">Benzoatithermus flavus</name>
    <dbReference type="NCBI Taxonomy" id="3108223"/>
    <lineage>
        <taxon>Bacteria</taxon>
        <taxon>Pseudomonadati</taxon>
        <taxon>Pseudomonadota</taxon>
        <taxon>Alphaproteobacteria</taxon>
        <taxon>Geminicoccales</taxon>
        <taxon>Geminicoccaceae</taxon>
        <taxon>Benzoatithermus</taxon>
    </lineage>
</organism>
<evidence type="ECO:0000256" key="1">
    <source>
        <dbReference type="SAM" id="Coils"/>
    </source>
</evidence>
<gene>
    <name evidence="2" type="ORF">U1T56_22075</name>
</gene>
<dbReference type="EMBL" id="JBBLZC010000036">
    <property type="protein sequence ID" value="MEK0085852.1"/>
    <property type="molecule type" value="Genomic_DNA"/>
</dbReference>
<evidence type="ECO:0000313" key="3">
    <source>
        <dbReference type="Proteomes" id="UP001375743"/>
    </source>
</evidence>